<sequence length="108" mass="12110">MENIQDYIRRVDLSQFLVIFSFDTELCFADNVIIVHPGLNIMPTDSKPIDYKTEAKVDKILEESSKQATTQNDKTFIVAIIIFVLIAIIGAFLYYAVGYLASTLGNAN</sequence>
<keyword evidence="1" id="KW-0812">Transmembrane</keyword>
<dbReference type="AlphaFoldDB" id="A0A955L2N2"/>
<evidence type="ECO:0000256" key="1">
    <source>
        <dbReference type="SAM" id="Phobius"/>
    </source>
</evidence>
<organism evidence="2 3">
    <name type="scientific">Candidatus Dojkabacteria bacterium</name>
    <dbReference type="NCBI Taxonomy" id="2099670"/>
    <lineage>
        <taxon>Bacteria</taxon>
        <taxon>Candidatus Dojkabacteria</taxon>
    </lineage>
</organism>
<name>A0A955L2N2_9BACT</name>
<feature type="transmembrane region" description="Helical" evidence="1">
    <location>
        <begin position="76"/>
        <end position="97"/>
    </location>
</feature>
<accession>A0A955L2N2</accession>
<keyword evidence="1" id="KW-1133">Transmembrane helix</keyword>
<reference evidence="2" key="1">
    <citation type="submission" date="2020-04" db="EMBL/GenBank/DDBJ databases">
        <authorList>
            <person name="Zhang T."/>
        </authorList>
    </citation>
    <scope>NUCLEOTIDE SEQUENCE</scope>
    <source>
        <strain evidence="2">HKST-UBA10</strain>
    </source>
</reference>
<protein>
    <submittedName>
        <fullName evidence="2">Uncharacterized protein</fullName>
    </submittedName>
</protein>
<reference evidence="2" key="2">
    <citation type="journal article" date="2021" name="Microbiome">
        <title>Successional dynamics and alternative stable states in a saline activated sludge microbial community over 9 years.</title>
        <authorList>
            <person name="Wang Y."/>
            <person name="Ye J."/>
            <person name="Ju F."/>
            <person name="Liu L."/>
            <person name="Boyd J.A."/>
            <person name="Deng Y."/>
            <person name="Parks D.H."/>
            <person name="Jiang X."/>
            <person name="Yin X."/>
            <person name="Woodcroft B.J."/>
            <person name="Tyson G.W."/>
            <person name="Hugenholtz P."/>
            <person name="Polz M.F."/>
            <person name="Zhang T."/>
        </authorList>
    </citation>
    <scope>NUCLEOTIDE SEQUENCE</scope>
    <source>
        <strain evidence="2">HKST-UBA10</strain>
    </source>
</reference>
<evidence type="ECO:0000313" key="2">
    <source>
        <dbReference type="EMBL" id="MCA9381802.1"/>
    </source>
</evidence>
<proteinExistence type="predicted"/>
<keyword evidence="1" id="KW-0472">Membrane</keyword>
<comment type="caution">
    <text evidence="2">The sequence shown here is derived from an EMBL/GenBank/DDBJ whole genome shotgun (WGS) entry which is preliminary data.</text>
</comment>
<dbReference type="EMBL" id="JAGQLG010000005">
    <property type="protein sequence ID" value="MCA9381802.1"/>
    <property type="molecule type" value="Genomic_DNA"/>
</dbReference>
<dbReference type="Proteomes" id="UP000782843">
    <property type="component" value="Unassembled WGS sequence"/>
</dbReference>
<evidence type="ECO:0000313" key="3">
    <source>
        <dbReference type="Proteomes" id="UP000782843"/>
    </source>
</evidence>
<gene>
    <name evidence="2" type="ORF">KC660_00145</name>
</gene>